<dbReference type="PANTHER" id="PTHR23093">
    <property type="entry name" value="SIMILAR TO CHROMOSOME 3 OPEN READING FRAME 20"/>
    <property type="match status" value="1"/>
</dbReference>
<keyword evidence="4" id="KW-1185">Reference proteome</keyword>
<evidence type="ECO:0000259" key="2">
    <source>
        <dbReference type="Pfam" id="PF14977"/>
    </source>
</evidence>
<accession>A0ABQ7SHE8</accession>
<sequence length="907" mass="103836">MAESLEQGPIYFFDQLKTKRKWDKKKEPREQLGDFISGCTNPQESSSSYRNPGCIGEHMEGSDALVKSNITKQIPISPPRCDPLVFRKICEDPSDQPFHIFSHSLTEETLQSDSLDKFKCKAVTILQELEDMLRCFSKYKIILPQGILNIFNYSWKELVEDAWYNKKYCQGPRYRNVKLGGRQASEESSRLSPTSEYTDDDMAADIKRRSKKRVDFPTDVKGSENPGPLLNKPVVSQQGASDSSATISFSLSSKLCKEKGWVSQHSGSDTKDLEWKIPYIWAVERLQLAKIQMYLNGITEQLSQLKESGFDKPVILRHYGNTRKDIFGKTFHQNIRKYMRKRVSSDNLYEKPQLPGIKKNEPLLDCWFTYPSGHFAVCQSYSDLPNGGLYTNIFSDFPDCALLGTFTPSGHGSISFPNSNNIAMIFNKEGGMVTNKDGEILRQWKWPGAGKLDDPIIIQVNNYVTVRIAGRFAVSLIYKWEHETVNLSLSPVRGVALPRQEDLGQIFTEVKLLSKSIKAFTDTHSKTLKEKEENIPLKKEGTKIPQNLEENVNHMKDFSAMRELRMLRRKIKSILEEWMEYYRTAFEISSPRIHKTFLQRGGRQCKAQFVSVFLDAHTTQEEKNGDHQTSLSHNVSPFQSAYSHLTQDVSSGSSRAPQLLSSIFKRKQAFLSRFILNKDSPLKSSAKSFNSACPIALRRTMMGHETKTCRCSSYQIPYVTDLEYDHIINNQVSSPEQIIVVCVTASLGPQEPKTDEHLEQLYERKNKNRCMPCTQGRLDSFRLLRYDINSADEFTGHGGSLLVKRHNIGPGMFLVGSSYPFFTALHLHSHPVQFTCLFQLKSCQQETKVRHTPEPESKEMYIQGKLLFANYIFNGYSKSVKDLQKQIVLTRSNYNKCYYLPADYRFR</sequence>
<organism evidence="3 4">
    <name type="scientific">Phrynosoma platyrhinos</name>
    <name type="common">Desert horned lizard</name>
    <dbReference type="NCBI Taxonomy" id="52577"/>
    <lineage>
        <taxon>Eukaryota</taxon>
        <taxon>Metazoa</taxon>
        <taxon>Chordata</taxon>
        <taxon>Craniata</taxon>
        <taxon>Vertebrata</taxon>
        <taxon>Euteleostomi</taxon>
        <taxon>Lepidosauria</taxon>
        <taxon>Squamata</taxon>
        <taxon>Bifurcata</taxon>
        <taxon>Unidentata</taxon>
        <taxon>Episquamata</taxon>
        <taxon>Toxicofera</taxon>
        <taxon>Iguania</taxon>
        <taxon>Phrynosomatidae</taxon>
        <taxon>Phrynosomatinae</taxon>
        <taxon>Phrynosoma</taxon>
    </lineage>
</organism>
<dbReference type="Proteomes" id="UP000826234">
    <property type="component" value="Unassembled WGS sequence"/>
</dbReference>
<feature type="region of interest" description="Disordered" evidence="1">
    <location>
        <begin position="180"/>
        <end position="238"/>
    </location>
</feature>
<feature type="compositionally biased region" description="Basic and acidic residues" evidence="1">
    <location>
        <begin position="213"/>
        <end position="222"/>
    </location>
</feature>
<dbReference type="PANTHER" id="PTHR23093:SF16">
    <property type="entry name" value="FAM194 C-TERMINAL DOMAIN-CONTAINING PROTEIN"/>
    <property type="match status" value="1"/>
</dbReference>
<proteinExistence type="predicted"/>
<dbReference type="EMBL" id="JAIPUX010005290">
    <property type="protein sequence ID" value="KAH0616758.1"/>
    <property type="molecule type" value="Genomic_DNA"/>
</dbReference>
<feature type="domain" description="FAM194 C-terminal" evidence="2">
    <location>
        <begin position="369"/>
        <end position="526"/>
    </location>
</feature>
<gene>
    <name evidence="3" type="ORF">JD844_028129</name>
</gene>
<reference evidence="3 4" key="1">
    <citation type="journal article" date="2022" name="Gigascience">
        <title>A chromosome-level genome assembly and annotation of the desert horned lizard, Phrynosoma platyrhinos, provides insight into chromosomal rearrangements among reptiles.</title>
        <authorList>
            <person name="Koochekian N."/>
            <person name="Ascanio A."/>
            <person name="Farleigh K."/>
            <person name="Card D.C."/>
            <person name="Schield D.R."/>
            <person name="Castoe T.A."/>
            <person name="Jezkova T."/>
        </authorList>
    </citation>
    <scope>NUCLEOTIDE SEQUENCE [LARGE SCALE GENOMIC DNA]</scope>
    <source>
        <strain evidence="3">NK-2021</strain>
    </source>
</reference>
<evidence type="ECO:0000313" key="4">
    <source>
        <dbReference type="Proteomes" id="UP000826234"/>
    </source>
</evidence>
<dbReference type="InterPro" id="IPR029281">
    <property type="entry name" value="FAM194_C"/>
</dbReference>
<evidence type="ECO:0000256" key="1">
    <source>
        <dbReference type="SAM" id="MobiDB-lite"/>
    </source>
</evidence>
<dbReference type="Pfam" id="PF14977">
    <property type="entry name" value="FAM194"/>
    <property type="match status" value="1"/>
</dbReference>
<comment type="caution">
    <text evidence="3">The sequence shown here is derived from an EMBL/GenBank/DDBJ whole genome shotgun (WGS) entry which is preliminary data.</text>
</comment>
<evidence type="ECO:0000313" key="3">
    <source>
        <dbReference type="EMBL" id="KAH0616758.1"/>
    </source>
</evidence>
<protein>
    <recommendedName>
        <fullName evidence="2">FAM194 C-terminal domain-containing protein</fullName>
    </recommendedName>
</protein>
<feature type="non-terminal residue" evidence="3">
    <location>
        <position position="907"/>
    </location>
</feature>
<name>A0ABQ7SHE8_PHRPL</name>